<feature type="domain" description="Cns1/TTC4 wheel" evidence="3">
    <location>
        <begin position="55"/>
        <end position="160"/>
    </location>
</feature>
<dbReference type="AlphaFoldDB" id="A0A5E4MFX5"/>
<dbReference type="GO" id="GO:0005829">
    <property type="term" value="C:cytosol"/>
    <property type="evidence" value="ECO:0007669"/>
    <property type="project" value="TreeGrafter"/>
</dbReference>
<dbReference type="GO" id="GO:0005634">
    <property type="term" value="C:nucleus"/>
    <property type="evidence" value="ECO:0007669"/>
    <property type="project" value="TreeGrafter"/>
</dbReference>
<protein>
    <recommendedName>
        <fullName evidence="3">Cns1/TTC4 wheel domain-containing protein</fullName>
    </recommendedName>
</protein>
<evidence type="ECO:0000259" key="3">
    <source>
        <dbReference type="Pfam" id="PF18972"/>
    </source>
</evidence>
<gene>
    <name evidence="4" type="ORF">CINCED_3A010715</name>
</gene>
<accession>A0A5E4MFX5</accession>
<name>A0A5E4MFX5_9HEMI</name>
<dbReference type="OrthoDB" id="420195at2759"/>
<proteinExistence type="predicted"/>
<evidence type="ECO:0000256" key="1">
    <source>
        <dbReference type="ARBA" id="ARBA00022737"/>
    </source>
</evidence>
<dbReference type="EMBL" id="CABPRJ010000626">
    <property type="protein sequence ID" value="VVC31191.1"/>
    <property type="molecule type" value="Genomic_DNA"/>
</dbReference>
<dbReference type="Pfam" id="PF18972">
    <property type="entry name" value="Wheel"/>
    <property type="match status" value="1"/>
</dbReference>
<dbReference type="GO" id="GO:0051879">
    <property type="term" value="F:Hsp90 protein binding"/>
    <property type="evidence" value="ECO:0007669"/>
    <property type="project" value="InterPro"/>
</dbReference>
<dbReference type="GO" id="GO:0030544">
    <property type="term" value="F:Hsp70 protein binding"/>
    <property type="evidence" value="ECO:0007669"/>
    <property type="project" value="TreeGrafter"/>
</dbReference>
<evidence type="ECO:0000313" key="5">
    <source>
        <dbReference type="Proteomes" id="UP000325440"/>
    </source>
</evidence>
<reference evidence="4 5" key="1">
    <citation type="submission" date="2019-08" db="EMBL/GenBank/DDBJ databases">
        <authorList>
            <person name="Alioto T."/>
            <person name="Alioto T."/>
            <person name="Gomez Garrido J."/>
        </authorList>
    </citation>
    <scope>NUCLEOTIDE SEQUENCE [LARGE SCALE GENOMIC DNA]</scope>
</reference>
<keyword evidence="1" id="KW-0677">Repeat</keyword>
<dbReference type="InterPro" id="IPR044059">
    <property type="entry name" value="Csn1/TTC4_wheel"/>
</dbReference>
<evidence type="ECO:0000313" key="4">
    <source>
        <dbReference type="EMBL" id="VVC31191.1"/>
    </source>
</evidence>
<dbReference type="PANTHER" id="PTHR46035:SF3">
    <property type="entry name" value="TRANSLOCATION PROTEIN SEC72"/>
    <property type="match status" value="1"/>
</dbReference>
<sequence>MAKRLVSNKEEHKILKEINKRKLYVVGQKYGDMIEDMNILNTDDLDVIPRVHLTENQRLVWSVLFSFPEHYASVVVPDLHEDTTFYKMLVDLFSEKAPWDAEGKYTADTINIYSEITVKTTTRVLKKVHPEYTLSNVLTLFRCPIKYGLPTFLIVISGGKYENEHLEDYFK</sequence>
<dbReference type="GO" id="GO:0006457">
    <property type="term" value="P:protein folding"/>
    <property type="evidence" value="ECO:0007669"/>
    <property type="project" value="TreeGrafter"/>
</dbReference>
<dbReference type="PANTHER" id="PTHR46035">
    <property type="entry name" value="TETRATRICOPEPTIDE REPEAT PROTEIN 4"/>
    <property type="match status" value="1"/>
</dbReference>
<organism evidence="4 5">
    <name type="scientific">Cinara cedri</name>
    <dbReference type="NCBI Taxonomy" id="506608"/>
    <lineage>
        <taxon>Eukaryota</taxon>
        <taxon>Metazoa</taxon>
        <taxon>Ecdysozoa</taxon>
        <taxon>Arthropoda</taxon>
        <taxon>Hexapoda</taxon>
        <taxon>Insecta</taxon>
        <taxon>Pterygota</taxon>
        <taxon>Neoptera</taxon>
        <taxon>Paraneoptera</taxon>
        <taxon>Hemiptera</taxon>
        <taxon>Sternorrhyncha</taxon>
        <taxon>Aphidomorpha</taxon>
        <taxon>Aphidoidea</taxon>
        <taxon>Aphididae</taxon>
        <taxon>Lachninae</taxon>
        <taxon>Cinara</taxon>
    </lineage>
</organism>
<evidence type="ECO:0000256" key="2">
    <source>
        <dbReference type="ARBA" id="ARBA00022803"/>
    </source>
</evidence>
<keyword evidence="5" id="KW-1185">Reference proteome</keyword>
<dbReference type="Proteomes" id="UP000325440">
    <property type="component" value="Unassembled WGS sequence"/>
</dbReference>
<dbReference type="CDD" id="cd21380">
    <property type="entry name" value="CTWD_Cns1"/>
    <property type="match status" value="1"/>
</dbReference>
<keyword evidence="2" id="KW-0802">TPR repeat</keyword>